<dbReference type="RefSeq" id="WP_066311330.1">
    <property type="nucleotide sequence ID" value="NZ_CANLSS010000006.1"/>
</dbReference>
<name>A0A162CSZ9_9FLAO</name>
<dbReference type="InterPro" id="IPR058245">
    <property type="entry name" value="NreC/VraR/RcsB-like_REC"/>
</dbReference>
<evidence type="ECO:0000259" key="4">
    <source>
        <dbReference type="PROSITE" id="PS50043"/>
    </source>
</evidence>
<dbReference type="GO" id="GO:0006355">
    <property type="term" value="P:regulation of DNA-templated transcription"/>
    <property type="evidence" value="ECO:0007669"/>
    <property type="project" value="InterPro"/>
</dbReference>
<dbReference type="InterPro" id="IPR001789">
    <property type="entry name" value="Sig_transdc_resp-reg_receiver"/>
</dbReference>
<dbReference type="InterPro" id="IPR011006">
    <property type="entry name" value="CheY-like_superfamily"/>
</dbReference>
<dbReference type="PANTHER" id="PTHR43214">
    <property type="entry name" value="TWO-COMPONENT RESPONSE REGULATOR"/>
    <property type="match status" value="1"/>
</dbReference>
<feature type="modified residue" description="4-aspartylphosphate" evidence="3">
    <location>
        <position position="55"/>
    </location>
</feature>
<dbReference type="InterPro" id="IPR016032">
    <property type="entry name" value="Sig_transdc_resp-reg_C-effctor"/>
</dbReference>
<dbReference type="Proteomes" id="UP000076715">
    <property type="component" value="Unassembled WGS sequence"/>
</dbReference>
<dbReference type="GO" id="GO:0000160">
    <property type="term" value="P:phosphorelay signal transduction system"/>
    <property type="evidence" value="ECO:0007669"/>
    <property type="project" value="InterPro"/>
</dbReference>
<dbReference type="SMART" id="SM00448">
    <property type="entry name" value="REC"/>
    <property type="match status" value="1"/>
</dbReference>
<dbReference type="InterPro" id="IPR039420">
    <property type="entry name" value="WalR-like"/>
</dbReference>
<dbReference type="PANTHER" id="PTHR43214:SF43">
    <property type="entry name" value="TWO-COMPONENT RESPONSE REGULATOR"/>
    <property type="match status" value="1"/>
</dbReference>
<dbReference type="CDD" id="cd17535">
    <property type="entry name" value="REC_NarL-like"/>
    <property type="match status" value="1"/>
</dbReference>
<dbReference type="CDD" id="cd06170">
    <property type="entry name" value="LuxR_C_like"/>
    <property type="match status" value="1"/>
</dbReference>
<sequence>MITIVLIDDHFMVRDGIRAILEDEKEQYGVVGEASNGEEGINLIKSLQPDIAICDIRMPEMSGIEMVQQFKLLNLKTKTIMLSMHDSDEYILQSINAGADGYLLKGSSKEEFLKALAIISRGEKYFSGDVSSILIRKIKGDGFQSNEWDEEDVDFNKSFKIKNQNPFDLTKRENQILRLAISGMTNKDIALELDISKRTTEVHRFNLMKKMDVKNVLELSNKAREYGMIP</sequence>
<organism evidence="6 7">
    <name type="scientific">Aquimarina aggregata</name>
    <dbReference type="NCBI Taxonomy" id="1642818"/>
    <lineage>
        <taxon>Bacteria</taxon>
        <taxon>Pseudomonadati</taxon>
        <taxon>Bacteroidota</taxon>
        <taxon>Flavobacteriia</taxon>
        <taxon>Flavobacteriales</taxon>
        <taxon>Flavobacteriaceae</taxon>
        <taxon>Aquimarina</taxon>
    </lineage>
</organism>
<evidence type="ECO:0000256" key="1">
    <source>
        <dbReference type="ARBA" id="ARBA00022553"/>
    </source>
</evidence>
<comment type="caution">
    <text evidence="6">The sequence shown here is derived from an EMBL/GenBank/DDBJ whole genome shotgun (WGS) entry which is preliminary data.</text>
</comment>
<dbReference type="EMBL" id="LQRT01000003">
    <property type="protein sequence ID" value="KZS41724.1"/>
    <property type="molecule type" value="Genomic_DNA"/>
</dbReference>
<evidence type="ECO:0000313" key="7">
    <source>
        <dbReference type="Proteomes" id="UP000076715"/>
    </source>
</evidence>
<feature type="domain" description="Response regulatory" evidence="5">
    <location>
        <begin position="3"/>
        <end position="120"/>
    </location>
</feature>
<dbReference type="SUPFAM" id="SSF46894">
    <property type="entry name" value="C-terminal effector domain of the bipartite response regulators"/>
    <property type="match status" value="1"/>
</dbReference>
<proteinExistence type="predicted"/>
<keyword evidence="1 3" id="KW-0597">Phosphoprotein</keyword>
<dbReference type="PRINTS" id="PR00038">
    <property type="entry name" value="HTHLUXR"/>
</dbReference>
<dbReference type="AlphaFoldDB" id="A0A162CSZ9"/>
<evidence type="ECO:0000256" key="2">
    <source>
        <dbReference type="ARBA" id="ARBA00023125"/>
    </source>
</evidence>
<keyword evidence="7" id="KW-1185">Reference proteome</keyword>
<dbReference type="OrthoDB" id="9795108at2"/>
<dbReference type="Pfam" id="PF00196">
    <property type="entry name" value="GerE"/>
    <property type="match status" value="1"/>
</dbReference>
<evidence type="ECO:0000256" key="3">
    <source>
        <dbReference type="PROSITE-ProRule" id="PRU00169"/>
    </source>
</evidence>
<dbReference type="SUPFAM" id="SSF52172">
    <property type="entry name" value="CheY-like"/>
    <property type="match status" value="1"/>
</dbReference>
<evidence type="ECO:0000313" key="6">
    <source>
        <dbReference type="EMBL" id="KZS41724.1"/>
    </source>
</evidence>
<gene>
    <name evidence="6" type="ORF">AWE51_20220</name>
</gene>
<dbReference type="STRING" id="1642818.AWE51_20220"/>
<feature type="domain" description="HTH luxR-type" evidence="4">
    <location>
        <begin position="162"/>
        <end position="227"/>
    </location>
</feature>
<dbReference type="PROSITE" id="PS50110">
    <property type="entry name" value="RESPONSE_REGULATORY"/>
    <property type="match status" value="1"/>
</dbReference>
<protein>
    <submittedName>
        <fullName evidence="6">LuxR family transcriptional regulator</fullName>
    </submittedName>
</protein>
<dbReference type="PROSITE" id="PS50043">
    <property type="entry name" value="HTH_LUXR_2"/>
    <property type="match status" value="1"/>
</dbReference>
<accession>A0A162CSZ9</accession>
<reference evidence="6 7" key="1">
    <citation type="submission" date="2016-01" db="EMBL/GenBank/DDBJ databases">
        <title>The draft genome sequence of Aquimarina sp. RZW4-3-2.</title>
        <authorList>
            <person name="Wang Y."/>
        </authorList>
    </citation>
    <scope>NUCLEOTIDE SEQUENCE [LARGE SCALE GENOMIC DNA]</scope>
    <source>
        <strain evidence="6 7">RZW4-3-2</strain>
    </source>
</reference>
<evidence type="ECO:0000259" key="5">
    <source>
        <dbReference type="PROSITE" id="PS50110"/>
    </source>
</evidence>
<dbReference type="Pfam" id="PF00072">
    <property type="entry name" value="Response_reg"/>
    <property type="match status" value="1"/>
</dbReference>
<dbReference type="SMART" id="SM00421">
    <property type="entry name" value="HTH_LUXR"/>
    <property type="match status" value="1"/>
</dbReference>
<keyword evidence="2" id="KW-0238">DNA-binding</keyword>
<dbReference type="Gene3D" id="3.40.50.2300">
    <property type="match status" value="1"/>
</dbReference>
<dbReference type="GO" id="GO:0003677">
    <property type="term" value="F:DNA binding"/>
    <property type="evidence" value="ECO:0007669"/>
    <property type="project" value="UniProtKB-KW"/>
</dbReference>
<dbReference type="InterPro" id="IPR000792">
    <property type="entry name" value="Tscrpt_reg_LuxR_C"/>
</dbReference>